<organism evidence="1 2">
    <name type="scientific">Striga asiatica</name>
    <name type="common">Asiatic witchweed</name>
    <name type="synonym">Buchnera asiatica</name>
    <dbReference type="NCBI Taxonomy" id="4170"/>
    <lineage>
        <taxon>Eukaryota</taxon>
        <taxon>Viridiplantae</taxon>
        <taxon>Streptophyta</taxon>
        <taxon>Embryophyta</taxon>
        <taxon>Tracheophyta</taxon>
        <taxon>Spermatophyta</taxon>
        <taxon>Magnoliopsida</taxon>
        <taxon>eudicotyledons</taxon>
        <taxon>Gunneridae</taxon>
        <taxon>Pentapetalae</taxon>
        <taxon>asterids</taxon>
        <taxon>lamiids</taxon>
        <taxon>Lamiales</taxon>
        <taxon>Orobanchaceae</taxon>
        <taxon>Buchnereae</taxon>
        <taxon>Striga</taxon>
    </lineage>
</organism>
<reference evidence="2" key="1">
    <citation type="journal article" date="2019" name="Curr. Biol.">
        <title>Genome Sequence of Striga asiatica Provides Insight into the Evolution of Plant Parasitism.</title>
        <authorList>
            <person name="Yoshida S."/>
            <person name="Kim S."/>
            <person name="Wafula E.K."/>
            <person name="Tanskanen J."/>
            <person name="Kim Y.M."/>
            <person name="Honaas L."/>
            <person name="Yang Z."/>
            <person name="Spallek T."/>
            <person name="Conn C.E."/>
            <person name="Ichihashi Y."/>
            <person name="Cheong K."/>
            <person name="Cui S."/>
            <person name="Der J.P."/>
            <person name="Gundlach H."/>
            <person name="Jiao Y."/>
            <person name="Hori C."/>
            <person name="Ishida J.K."/>
            <person name="Kasahara H."/>
            <person name="Kiba T."/>
            <person name="Kim M.S."/>
            <person name="Koo N."/>
            <person name="Laohavisit A."/>
            <person name="Lee Y.H."/>
            <person name="Lumba S."/>
            <person name="McCourt P."/>
            <person name="Mortimer J.C."/>
            <person name="Mutuku J.M."/>
            <person name="Nomura T."/>
            <person name="Sasaki-Sekimoto Y."/>
            <person name="Seto Y."/>
            <person name="Wang Y."/>
            <person name="Wakatake T."/>
            <person name="Sakakibara H."/>
            <person name="Demura T."/>
            <person name="Yamaguchi S."/>
            <person name="Yoneyama K."/>
            <person name="Manabe R.I."/>
            <person name="Nelson D.C."/>
            <person name="Schulman A.H."/>
            <person name="Timko M.P."/>
            <person name="dePamphilis C.W."/>
            <person name="Choi D."/>
            <person name="Shirasu K."/>
        </authorList>
    </citation>
    <scope>NUCLEOTIDE SEQUENCE [LARGE SCALE GENOMIC DNA]</scope>
    <source>
        <strain evidence="2">cv. UVA1</strain>
    </source>
</reference>
<dbReference type="AlphaFoldDB" id="A0A5A7Q496"/>
<dbReference type="Proteomes" id="UP000325081">
    <property type="component" value="Unassembled WGS sequence"/>
</dbReference>
<name>A0A5A7Q496_STRAF</name>
<dbReference type="InterPro" id="IPR014729">
    <property type="entry name" value="Rossmann-like_a/b/a_fold"/>
</dbReference>
<protein>
    <submittedName>
        <fullName evidence="1">Phosphopantetheine adenylyltransferase</fullName>
    </submittedName>
</protein>
<dbReference type="EMBL" id="BKCP01005805">
    <property type="protein sequence ID" value="GER40013.1"/>
    <property type="molecule type" value="Genomic_DNA"/>
</dbReference>
<gene>
    <name evidence="1" type="ORF">STAS_16656</name>
</gene>
<dbReference type="GO" id="GO:0016779">
    <property type="term" value="F:nucleotidyltransferase activity"/>
    <property type="evidence" value="ECO:0007669"/>
    <property type="project" value="UniProtKB-KW"/>
</dbReference>
<evidence type="ECO:0000313" key="1">
    <source>
        <dbReference type="EMBL" id="GER40013.1"/>
    </source>
</evidence>
<keyword evidence="2" id="KW-1185">Reference proteome</keyword>
<dbReference type="OrthoDB" id="27911at2759"/>
<evidence type="ECO:0000313" key="2">
    <source>
        <dbReference type="Proteomes" id="UP000325081"/>
    </source>
</evidence>
<keyword evidence="1" id="KW-0808">Transferase</keyword>
<proteinExistence type="predicted"/>
<comment type="caution">
    <text evidence="1">The sequence shown here is derived from an EMBL/GenBank/DDBJ whole genome shotgun (WGS) entry which is preliminary data.</text>
</comment>
<keyword evidence="1" id="KW-0548">Nucleotidyltransferase</keyword>
<accession>A0A5A7Q496</accession>
<sequence>MLANKQYSDLIEPIEQRVKKTLKITLRQLNNSWLCKQNQLWILMVHQLLIIIWRLLFKETFAGGLSVNKKRAERGLSQLKIEVVDLVPEEFSGNKLSSTALRKLEAEKRKTLGR</sequence>
<dbReference type="Gene3D" id="3.40.50.620">
    <property type="entry name" value="HUPs"/>
    <property type="match status" value="1"/>
</dbReference>